<keyword evidence="8" id="KW-1185">Reference proteome</keyword>
<evidence type="ECO:0000313" key="7">
    <source>
        <dbReference type="EMBL" id="MFC5290044.1"/>
    </source>
</evidence>
<dbReference type="PANTHER" id="PTHR43649">
    <property type="entry name" value="ARABINOSE-BINDING PROTEIN-RELATED"/>
    <property type="match status" value="1"/>
</dbReference>
<evidence type="ECO:0000256" key="4">
    <source>
        <dbReference type="ARBA" id="ARBA00023139"/>
    </source>
</evidence>
<dbReference type="Proteomes" id="UP001596157">
    <property type="component" value="Unassembled WGS sequence"/>
</dbReference>
<dbReference type="SUPFAM" id="SSF53850">
    <property type="entry name" value="Periplasmic binding protein-like II"/>
    <property type="match status" value="1"/>
</dbReference>
<dbReference type="EMBL" id="JBHSKF010000014">
    <property type="protein sequence ID" value="MFC5290044.1"/>
    <property type="molecule type" value="Genomic_DNA"/>
</dbReference>
<evidence type="ECO:0000256" key="2">
    <source>
        <dbReference type="ARBA" id="ARBA00022729"/>
    </source>
</evidence>
<comment type="caution">
    <text evidence="7">The sequence shown here is derived from an EMBL/GenBank/DDBJ whole genome shotgun (WGS) entry which is preliminary data.</text>
</comment>
<name>A0ABW0EV44_9PSEU</name>
<dbReference type="Pfam" id="PF01547">
    <property type="entry name" value="SBP_bac_1"/>
    <property type="match status" value="1"/>
</dbReference>
<sequence length="445" mass="47355">MKRSAHRSRYITAAALTVALTATSCGSDTAAPGAAADCAPAQGPVELTFWSWLPGIDKAVAAWNAGNPDIQVRVEITPQGNQGTYGKMFTALKAGEAPDLGQVEFDNLPGFRVQQGLRDIAACPGVAEAAPTFVDWTWGQASFQGDGVFAVPQDTGPLALFYRKDLFERYDIAVPKTWEEYADAARKLKAADPKVSITHFPQKDVNWFAGLVWQAGGQWFALDGDAWTVNLADPNARKVADYWQGLVDDDLVANLQGFSESWNKALESGTVATWVSAAWGAGTLESAAPSTKGKWAVAPMPQWTAGEAKSGNWGGSTTAVLAGTEHPAEAAKFALWLNSSPESLAILTSEGGIYPAAKEAAATLTPSGKLSTFFGGQQYYDIFAESSTQVSQDFAWGPAMEQTYGHIRDGFGTALGGTGTLTDALTTAQQKTITELERQSIPVRK</sequence>
<proteinExistence type="predicted"/>
<evidence type="ECO:0000256" key="6">
    <source>
        <dbReference type="SAM" id="SignalP"/>
    </source>
</evidence>
<dbReference type="InterPro" id="IPR006059">
    <property type="entry name" value="SBP"/>
</dbReference>
<protein>
    <submittedName>
        <fullName evidence="7">Extracellular solute-binding protein</fullName>
    </submittedName>
</protein>
<dbReference type="PROSITE" id="PS51257">
    <property type="entry name" value="PROKAR_LIPOPROTEIN"/>
    <property type="match status" value="1"/>
</dbReference>
<feature type="signal peptide" evidence="6">
    <location>
        <begin position="1"/>
        <end position="30"/>
    </location>
</feature>
<feature type="chain" id="PRO_5047539944" evidence="6">
    <location>
        <begin position="31"/>
        <end position="445"/>
    </location>
</feature>
<evidence type="ECO:0000313" key="8">
    <source>
        <dbReference type="Proteomes" id="UP001596157"/>
    </source>
</evidence>
<dbReference type="PANTHER" id="PTHR43649:SF33">
    <property type="entry name" value="POLYGALACTURONAN_RHAMNOGALACTURONAN-BINDING PROTEIN YTCQ"/>
    <property type="match status" value="1"/>
</dbReference>
<keyword evidence="5" id="KW-0449">Lipoprotein</keyword>
<keyword evidence="1" id="KW-1003">Cell membrane</keyword>
<keyword evidence="2 6" id="KW-0732">Signal</keyword>
<accession>A0ABW0EV44</accession>
<evidence type="ECO:0000256" key="5">
    <source>
        <dbReference type="ARBA" id="ARBA00023288"/>
    </source>
</evidence>
<keyword evidence="3" id="KW-0472">Membrane</keyword>
<evidence type="ECO:0000256" key="1">
    <source>
        <dbReference type="ARBA" id="ARBA00022475"/>
    </source>
</evidence>
<organism evidence="7 8">
    <name type="scientific">Actinokineospora guangxiensis</name>
    <dbReference type="NCBI Taxonomy" id="1490288"/>
    <lineage>
        <taxon>Bacteria</taxon>
        <taxon>Bacillati</taxon>
        <taxon>Actinomycetota</taxon>
        <taxon>Actinomycetes</taxon>
        <taxon>Pseudonocardiales</taxon>
        <taxon>Pseudonocardiaceae</taxon>
        <taxon>Actinokineospora</taxon>
    </lineage>
</organism>
<gene>
    <name evidence="7" type="ORF">ACFPM7_23570</name>
</gene>
<dbReference type="InterPro" id="IPR050490">
    <property type="entry name" value="Bact_solute-bd_prot1"/>
</dbReference>
<dbReference type="RefSeq" id="WP_378249916.1">
    <property type="nucleotide sequence ID" value="NZ_JBHSKF010000014.1"/>
</dbReference>
<dbReference type="Gene3D" id="3.40.190.10">
    <property type="entry name" value="Periplasmic binding protein-like II"/>
    <property type="match status" value="3"/>
</dbReference>
<evidence type="ECO:0000256" key="3">
    <source>
        <dbReference type="ARBA" id="ARBA00023136"/>
    </source>
</evidence>
<reference evidence="8" key="1">
    <citation type="journal article" date="2019" name="Int. J. Syst. Evol. Microbiol.">
        <title>The Global Catalogue of Microorganisms (GCM) 10K type strain sequencing project: providing services to taxonomists for standard genome sequencing and annotation.</title>
        <authorList>
            <consortium name="The Broad Institute Genomics Platform"/>
            <consortium name="The Broad Institute Genome Sequencing Center for Infectious Disease"/>
            <person name="Wu L."/>
            <person name="Ma J."/>
        </authorList>
    </citation>
    <scope>NUCLEOTIDE SEQUENCE [LARGE SCALE GENOMIC DNA]</scope>
    <source>
        <strain evidence="8">CCUG 59778</strain>
    </source>
</reference>
<keyword evidence="4" id="KW-0564">Palmitate</keyword>